<keyword evidence="3" id="KW-1185">Reference proteome</keyword>
<dbReference type="AlphaFoldDB" id="A0A2H3JMT7"/>
<protein>
    <submittedName>
        <fullName evidence="2">Uncharacterized protein</fullName>
    </submittedName>
</protein>
<reference evidence="2 3" key="1">
    <citation type="journal article" date="2012" name="Science">
        <title>The Paleozoic origin of enzymatic lignin decomposition reconstructed from 31 fungal genomes.</title>
        <authorList>
            <person name="Floudas D."/>
            <person name="Binder M."/>
            <person name="Riley R."/>
            <person name="Barry K."/>
            <person name="Blanchette R.A."/>
            <person name="Henrissat B."/>
            <person name="Martinez A.T."/>
            <person name="Otillar R."/>
            <person name="Spatafora J.W."/>
            <person name="Yadav J.S."/>
            <person name="Aerts A."/>
            <person name="Benoit I."/>
            <person name="Boyd A."/>
            <person name="Carlson A."/>
            <person name="Copeland A."/>
            <person name="Coutinho P.M."/>
            <person name="de Vries R.P."/>
            <person name="Ferreira P."/>
            <person name="Findley K."/>
            <person name="Foster B."/>
            <person name="Gaskell J."/>
            <person name="Glotzer D."/>
            <person name="Gorecki P."/>
            <person name="Heitman J."/>
            <person name="Hesse C."/>
            <person name="Hori C."/>
            <person name="Igarashi K."/>
            <person name="Jurgens J.A."/>
            <person name="Kallen N."/>
            <person name="Kersten P."/>
            <person name="Kohler A."/>
            <person name="Kuees U."/>
            <person name="Kumar T.K.A."/>
            <person name="Kuo A."/>
            <person name="LaButti K."/>
            <person name="Larrondo L.F."/>
            <person name="Lindquist E."/>
            <person name="Ling A."/>
            <person name="Lombard V."/>
            <person name="Lucas S."/>
            <person name="Lundell T."/>
            <person name="Martin R."/>
            <person name="McLaughlin D.J."/>
            <person name="Morgenstern I."/>
            <person name="Morin E."/>
            <person name="Murat C."/>
            <person name="Nagy L.G."/>
            <person name="Nolan M."/>
            <person name="Ohm R.A."/>
            <person name="Patyshakuliyeva A."/>
            <person name="Rokas A."/>
            <person name="Ruiz-Duenas F.J."/>
            <person name="Sabat G."/>
            <person name="Salamov A."/>
            <person name="Samejima M."/>
            <person name="Schmutz J."/>
            <person name="Slot J.C."/>
            <person name="St John F."/>
            <person name="Stenlid J."/>
            <person name="Sun H."/>
            <person name="Sun S."/>
            <person name="Syed K."/>
            <person name="Tsang A."/>
            <person name="Wiebenga A."/>
            <person name="Young D."/>
            <person name="Pisabarro A."/>
            <person name="Eastwood D.C."/>
            <person name="Martin F."/>
            <person name="Cullen D."/>
            <person name="Grigoriev I.V."/>
            <person name="Hibbett D.S."/>
        </authorList>
    </citation>
    <scope>NUCLEOTIDE SEQUENCE [LARGE SCALE GENOMIC DNA]</scope>
    <source>
        <strain evidence="2 3">MD-104</strain>
    </source>
</reference>
<dbReference type="Proteomes" id="UP000218811">
    <property type="component" value="Unassembled WGS sequence"/>
</dbReference>
<gene>
    <name evidence="2" type="ORF">WOLCODRAFT_18370</name>
</gene>
<sequence>MTSKSKPNPLPLGDTLRDLALLRASDCDLESILPEITSSSAQQSSAEVESTMNQDKTVEELVARSYEFAWEARAALRLLHRDEVGKQGARLEDNRSQLEDVLDGLQ</sequence>
<dbReference type="EMBL" id="KB468146">
    <property type="protein sequence ID" value="PCH43486.1"/>
    <property type="molecule type" value="Genomic_DNA"/>
</dbReference>
<feature type="compositionally biased region" description="Low complexity" evidence="1">
    <location>
        <begin position="37"/>
        <end position="51"/>
    </location>
</feature>
<proteinExistence type="predicted"/>
<evidence type="ECO:0000256" key="1">
    <source>
        <dbReference type="SAM" id="MobiDB-lite"/>
    </source>
</evidence>
<name>A0A2H3JMT7_WOLCO</name>
<evidence type="ECO:0000313" key="2">
    <source>
        <dbReference type="EMBL" id="PCH43486.1"/>
    </source>
</evidence>
<dbReference type="OrthoDB" id="3227556at2759"/>
<evidence type="ECO:0000313" key="3">
    <source>
        <dbReference type="Proteomes" id="UP000218811"/>
    </source>
</evidence>
<dbReference type="OMA" id="NSYEYVR"/>
<accession>A0A2H3JMT7</accession>
<feature type="region of interest" description="Disordered" evidence="1">
    <location>
        <begin position="35"/>
        <end position="54"/>
    </location>
</feature>
<organism evidence="2 3">
    <name type="scientific">Wolfiporia cocos (strain MD-104)</name>
    <name type="common">Brown rot fungus</name>
    <dbReference type="NCBI Taxonomy" id="742152"/>
    <lineage>
        <taxon>Eukaryota</taxon>
        <taxon>Fungi</taxon>
        <taxon>Dikarya</taxon>
        <taxon>Basidiomycota</taxon>
        <taxon>Agaricomycotina</taxon>
        <taxon>Agaricomycetes</taxon>
        <taxon>Polyporales</taxon>
        <taxon>Phaeolaceae</taxon>
        <taxon>Wolfiporia</taxon>
    </lineage>
</organism>